<feature type="compositionally biased region" description="Basic and acidic residues" evidence="1">
    <location>
        <begin position="546"/>
        <end position="561"/>
    </location>
</feature>
<evidence type="ECO:0000256" key="1">
    <source>
        <dbReference type="SAM" id="MobiDB-lite"/>
    </source>
</evidence>
<feature type="compositionally biased region" description="Basic and acidic residues" evidence="1">
    <location>
        <begin position="510"/>
        <end position="528"/>
    </location>
</feature>
<dbReference type="InterPro" id="IPR021145">
    <property type="entry name" value="Portal_protein_SPP1_Gp6-like"/>
</dbReference>
<accession>A0ABW1UX75</accession>
<dbReference type="Proteomes" id="UP001596186">
    <property type="component" value="Unassembled WGS sequence"/>
</dbReference>
<dbReference type="RefSeq" id="WP_125593044.1">
    <property type="nucleotide sequence ID" value="NZ_JBHSSN010000015.1"/>
</dbReference>
<comment type="caution">
    <text evidence="2">The sequence shown here is derived from an EMBL/GenBank/DDBJ whole genome shotgun (WGS) entry which is preliminary data.</text>
</comment>
<keyword evidence="3" id="KW-1185">Reference proteome</keyword>
<reference evidence="3" key="1">
    <citation type="journal article" date="2019" name="Int. J. Syst. Evol. Microbiol.">
        <title>The Global Catalogue of Microorganisms (GCM) 10K type strain sequencing project: providing services to taxonomists for standard genome sequencing and annotation.</title>
        <authorList>
            <consortium name="The Broad Institute Genomics Platform"/>
            <consortium name="The Broad Institute Genome Sequencing Center for Infectious Disease"/>
            <person name="Wu L."/>
            <person name="Ma J."/>
        </authorList>
    </citation>
    <scope>NUCLEOTIDE SEQUENCE [LARGE SCALE GENOMIC DNA]</scope>
    <source>
        <strain evidence="3">CCM 8895</strain>
    </source>
</reference>
<feature type="region of interest" description="Disordered" evidence="1">
    <location>
        <begin position="503"/>
        <end position="561"/>
    </location>
</feature>
<dbReference type="EMBL" id="JBHSSN010000015">
    <property type="protein sequence ID" value="MFC6324032.1"/>
    <property type="molecule type" value="Genomic_DNA"/>
</dbReference>
<evidence type="ECO:0000313" key="3">
    <source>
        <dbReference type="Proteomes" id="UP001596186"/>
    </source>
</evidence>
<dbReference type="InterPro" id="IPR006428">
    <property type="entry name" value="Portal_SPP1-type"/>
</dbReference>
<dbReference type="Pfam" id="PF05133">
    <property type="entry name" value="SPP1_portal"/>
    <property type="match status" value="1"/>
</dbReference>
<name>A0ABW1UX75_9LACO</name>
<evidence type="ECO:0000313" key="2">
    <source>
        <dbReference type="EMBL" id="MFC6324032.1"/>
    </source>
</evidence>
<protein>
    <submittedName>
        <fullName evidence="2">Phage portal protein</fullName>
    </submittedName>
</protein>
<gene>
    <name evidence="2" type="ORF">ACFP1F_09800</name>
</gene>
<proteinExistence type="predicted"/>
<dbReference type="NCBIfam" id="TIGR01538">
    <property type="entry name" value="portal_SPP1"/>
    <property type="match status" value="1"/>
</dbReference>
<organism evidence="2 3">
    <name type="scientific">Companilactobacillus baiquanensis</name>
    <dbReference type="NCBI Taxonomy" id="2486005"/>
    <lineage>
        <taxon>Bacteria</taxon>
        <taxon>Bacillati</taxon>
        <taxon>Bacillota</taxon>
        <taxon>Bacilli</taxon>
        <taxon>Lactobacillales</taxon>
        <taxon>Lactobacillaceae</taxon>
        <taxon>Companilactobacillus</taxon>
    </lineage>
</organism>
<sequence length="561" mass="64636">MAIEDNQMGYYSSVPYPNKYSVPMLTGRRFSLDSNKQYKMPKELFDVVKPDPDKLGKVASDFIRQHQQFQVPRLMTLYRYYIGDNDIHYWASDKSPNRADNRITSNFGHVITSIKTGYRFGNPIKFQYSDRSDENENDQDELNNMISSFNSKNDESYHEKIMGKNLSIMGRAYELLYIRENTNEIALKPVDPVNCFVVYDNTIEQHSLFAVYYYNINYNQQDYWYTVIYTDDTIYYYKSSSSYDSTLILDTKVSHDFGAVPITEYINNDERMGDWEFKLDTIDAIDKSKSEMANSQEDFSNAILLITGDFDVPKKVMVDSDGNPILDENGQPIIKQESPDISTKKNKLWLKPAILNGGLNGSPTAVQPDARYLTKELNAQGWKIYVDGLEKEIHKDTNTPDTSDENFASNTSGVAMTYKLWGNDQERANQESLYTRGIMRRLRLMGNYWFKLNKIKDVDMMENITPIYTPNLPKNDSEIVQIATGLKNTGDFSSETIRSLAESITGVEPDSEKERIDQENSETKEGDPLQKMFSRKSDELEEDISDDKRPDDSKVDPNETD</sequence>